<feature type="transmembrane region" description="Helical" evidence="1">
    <location>
        <begin position="245"/>
        <end position="265"/>
    </location>
</feature>
<evidence type="ECO:0000313" key="3">
    <source>
        <dbReference type="Proteomes" id="UP001321760"/>
    </source>
</evidence>
<name>A0AAV9GC61_9PEZI</name>
<proteinExistence type="predicted"/>
<protein>
    <recommendedName>
        <fullName evidence="4">Major facilitator superfamily (MFS) profile domain-containing protein</fullName>
    </recommendedName>
</protein>
<organism evidence="2 3">
    <name type="scientific">Podospora aff. communis PSN243</name>
    <dbReference type="NCBI Taxonomy" id="3040156"/>
    <lineage>
        <taxon>Eukaryota</taxon>
        <taxon>Fungi</taxon>
        <taxon>Dikarya</taxon>
        <taxon>Ascomycota</taxon>
        <taxon>Pezizomycotina</taxon>
        <taxon>Sordariomycetes</taxon>
        <taxon>Sordariomycetidae</taxon>
        <taxon>Sordariales</taxon>
        <taxon>Podosporaceae</taxon>
        <taxon>Podospora</taxon>
    </lineage>
</organism>
<reference evidence="2" key="2">
    <citation type="submission" date="2023-05" db="EMBL/GenBank/DDBJ databases">
        <authorList>
            <consortium name="Lawrence Berkeley National Laboratory"/>
            <person name="Steindorff A."/>
            <person name="Hensen N."/>
            <person name="Bonometti L."/>
            <person name="Westerberg I."/>
            <person name="Brannstrom I.O."/>
            <person name="Guillou S."/>
            <person name="Cros-Aarteil S."/>
            <person name="Calhoun S."/>
            <person name="Haridas S."/>
            <person name="Kuo A."/>
            <person name="Mondo S."/>
            <person name="Pangilinan J."/>
            <person name="Riley R."/>
            <person name="Labutti K."/>
            <person name="Andreopoulos B."/>
            <person name="Lipzen A."/>
            <person name="Chen C."/>
            <person name="Yanf M."/>
            <person name="Daum C."/>
            <person name="Ng V."/>
            <person name="Clum A."/>
            <person name="Ohm R."/>
            <person name="Martin F."/>
            <person name="Silar P."/>
            <person name="Natvig D."/>
            <person name="Lalanne C."/>
            <person name="Gautier V."/>
            <person name="Ament-Velasquez S.L."/>
            <person name="Kruys A."/>
            <person name="Hutchinson M.I."/>
            <person name="Powell A.J."/>
            <person name="Barry K."/>
            <person name="Miller A.N."/>
            <person name="Grigoriev I.V."/>
            <person name="Debuchy R."/>
            <person name="Gladieux P."/>
            <person name="Thoren M.H."/>
            <person name="Johannesson H."/>
        </authorList>
    </citation>
    <scope>NUCLEOTIDE SEQUENCE</scope>
    <source>
        <strain evidence="2">PSN243</strain>
    </source>
</reference>
<feature type="transmembrane region" description="Helical" evidence="1">
    <location>
        <begin position="77"/>
        <end position="96"/>
    </location>
</feature>
<feature type="transmembrane region" description="Helical" evidence="1">
    <location>
        <begin position="184"/>
        <end position="205"/>
    </location>
</feature>
<feature type="transmembrane region" description="Helical" evidence="1">
    <location>
        <begin position="277"/>
        <end position="296"/>
    </location>
</feature>
<dbReference type="Gene3D" id="1.20.1250.20">
    <property type="entry name" value="MFS general substrate transporter like domains"/>
    <property type="match status" value="1"/>
</dbReference>
<accession>A0AAV9GC61</accession>
<keyword evidence="1" id="KW-1133">Transmembrane helix</keyword>
<feature type="transmembrane region" description="Helical" evidence="1">
    <location>
        <begin position="211"/>
        <end position="233"/>
    </location>
</feature>
<sequence>MAPASLISIVAPVLTFTALLTFADSVSSNALPLLNPPEWRPGFWNFGSTNLIISGLAGQLVTGYIADRSSKNTAMNVNASSLLASSIVSLFALVLFRQEQNARLRLQLRVQQQLRRLRISKACGLHSVIKFNYSINTPAGVTLEQAQTLWLTRTAMSIVIVGIILPTYIPTLPRAHSSAVNLNLPLYAARAGIITMGLVALLIGASDSLGGIIAALIINTLGVATDLSLLAFASNSIPEDAAGRILMLLSSVESSGTLLGVGFPYPIYQWSMREGTSFVAGGLPYYICAVLSLNALEF</sequence>
<evidence type="ECO:0000313" key="2">
    <source>
        <dbReference type="EMBL" id="KAK4444756.1"/>
    </source>
</evidence>
<feature type="transmembrane region" description="Helical" evidence="1">
    <location>
        <begin position="46"/>
        <end position="65"/>
    </location>
</feature>
<evidence type="ECO:0000256" key="1">
    <source>
        <dbReference type="SAM" id="Phobius"/>
    </source>
</evidence>
<reference evidence="2" key="1">
    <citation type="journal article" date="2023" name="Mol. Phylogenet. Evol.">
        <title>Genome-scale phylogeny and comparative genomics of the fungal order Sordariales.</title>
        <authorList>
            <person name="Hensen N."/>
            <person name="Bonometti L."/>
            <person name="Westerberg I."/>
            <person name="Brannstrom I.O."/>
            <person name="Guillou S."/>
            <person name="Cros-Aarteil S."/>
            <person name="Calhoun S."/>
            <person name="Haridas S."/>
            <person name="Kuo A."/>
            <person name="Mondo S."/>
            <person name="Pangilinan J."/>
            <person name="Riley R."/>
            <person name="LaButti K."/>
            <person name="Andreopoulos B."/>
            <person name="Lipzen A."/>
            <person name="Chen C."/>
            <person name="Yan M."/>
            <person name="Daum C."/>
            <person name="Ng V."/>
            <person name="Clum A."/>
            <person name="Steindorff A."/>
            <person name="Ohm R.A."/>
            <person name="Martin F."/>
            <person name="Silar P."/>
            <person name="Natvig D.O."/>
            <person name="Lalanne C."/>
            <person name="Gautier V."/>
            <person name="Ament-Velasquez S.L."/>
            <person name="Kruys A."/>
            <person name="Hutchinson M.I."/>
            <person name="Powell A.J."/>
            <person name="Barry K."/>
            <person name="Miller A.N."/>
            <person name="Grigoriev I.V."/>
            <person name="Debuchy R."/>
            <person name="Gladieux P."/>
            <person name="Hiltunen Thoren M."/>
            <person name="Johannesson H."/>
        </authorList>
    </citation>
    <scope>NUCLEOTIDE SEQUENCE</scope>
    <source>
        <strain evidence="2">PSN243</strain>
    </source>
</reference>
<keyword evidence="1" id="KW-0472">Membrane</keyword>
<keyword evidence="1" id="KW-0812">Transmembrane</keyword>
<evidence type="ECO:0008006" key="4">
    <source>
        <dbReference type="Google" id="ProtNLM"/>
    </source>
</evidence>
<dbReference type="AlphaFoldDB" id="A0AAV9GC61"/>
<dbReference type="Proteomes" id="UP001321760">
    <property type="component" value="Unassembled WGS sequence"/>
</dbReference>
<comment type="caution">
    <text evidence="2">The sequence shown here is derived from an EMBL/GenBank/DDBJ whole genome shotgun (WGS) entry which is preliminary data.</text>
</comment>
<keyword evidence="3" id="KW-1185">Reference proteome</keyword>
<dbReference type="InterPro" id="IPR036259">
    <property type="entry name" value="MFS_trans_sf"/>
</dbReference>
<dbReference type="EMBL" id="MU865973">
    <property type="protein sequence ID" value="KAK4444756.1"/>
    <property type="molecule type" value="Genomic_DNA"/>
</dbReference>
<gene>
    <name evidence="2" type="ORF">QBC34DRAFT_498086</name>
</gene>
<feature type="transmembrane region" description="Helical" evidence="1">
    <location>
        <begin position="150"/>
        <end position="172"/>
    </location>
</feature>